<keyword evidence="2" id="KW-1185">Reference proteome</keyword>
<sequence>MILYSKSKNLRCFFVVLQTIDVSHTSEMICIISNEII</sequence>
<dbReference type="AlphaFoldDB" id="K4A4K7"/>
<name>K4A4K7_SETIT</name>
<dbReference type="EnsemblPlants" id="KQL23978">
    <property type="protein sequence ID" value="KQL23978"/>
    <property type="gene ID" value="SETIT_033811mg"/>
</dbReference>
<accession>K4A4K7</accession>
<reference evidence="1" key="2">
    <citation type="submission" date="2018-08" db="UniProtKB">
        <authorList>
            <consortium name="EnsemblPlants"/>
        </authorList>
    </citation>
    <scope>IDENTIFICATION</scope>
    <source>
        <strain evidence="1">Yugu1</strain>
    </source>
</reference>
<organism evidence="1 2">
    <name type="scientific">Setaria italica</name>
    <name type="common">Foxtail millet</name>
    <name type="synonym">Panicum italicum</name>
    <dbReference type="NCBI Taxonomy" id="4555"/>
    <lineage>
        <taxon>Eukaryota</taxon>
        <taxon>Viridiplantae</taxon>
        <taxon>Streptophyta</taxon>
        <taxon>Embryophyta</taxon>
        <taxon>Tracheophyta</taxon>
        <taxon>Spermatophyta</taxon>
        <taxon>Magnoliopsida</taxon>
        <taxon>Liliopsida</taxon>
        <taxon>Poales</taxon>
        <taxon>Poaceae</taxon>
        <taxon>PACMAD clade</taxon>
        <taxon>Panicoideae</taxon>
        <taxon>Panicodae</taxon>
        <taxon>Paniceae</taxon>
        <taxon>Cenchrinae</taxon>
        <taxon>Setaria</taxon>
    </lineage>
</organism>
<proteinExistence type="predicted"/>
<dbReference type="Proteomes" id="UP000004995">
    <property type="component" value="Unassembled WGS sequence"/>
</dbReference>
<evidence type="ECO:0000313" key="1">
    <source>
        <dbReference type="EnsemblPlants" id="KQL23978"/>
    </source>
</evidence>
<evidence type="ECO:0000313" key="2">
    <source>
        <dbReference type="Proteomes" id="UP000004995"/>
    </source>
</evidence>
<protein>
    <submittedName>
        <fullName evidence="1">Uncharacterized protein</fullName>
    </submittedName>
</protein>
<reference evidence="2" key="1">
    <citation type="journal article" date="2012" name="Nat. Biotechnol.">
        <title>Reference genome sequence of the model plant Setaria.</title>
        <authorList>
            <person name="Bennetzen J.L."/>
            <person name="Schmutz J."/>
            <person name="Wang H."/>
            <person name="Percifield R."/>
            <person name="Hawkins J."/>
            <person name="Pontaroli A.C."/>
            <person name="Estep M."/>
            <person name="Feng L."/>
            <person name="Vaughn J.N."/>
            <person name="Grimwood J."/>
            <person name="Jenkins J."/>
            <person name="Barry K."/>
            <person name="Lindquist E."/>
            <person name="Hellsten U."/>
            <person name="Deshpande S."/>
            <person name="Wang X."/>
            <person name="Wu X."/>
            <person name="Mitros T."/>
            <person name="Triplett J."/>
            <person name="Yang X."/>
            <person name="Ye C.Y."/>
            <person name="Mauro-Herrera M."/>
            <person name="Wang L."/>
            <person name="Li P."/>
            <person name="Sharma M."/>
            <person name="Sharma R."/>
            <person name="Ronald P.C."/>
            <person name="Panaud O."/>
            <person name="Kellogg E.A."/>
            <person name="Brutnell T.P."/>
            <person name="Doust A.N."/>
            <person name="Tuskan G.A."/>
            <person name="Rokhsar D."/>
            <person name="Devos K.M."/>
        </authorList>
    </citation>
    <scope>NUCLEOTIDE SEQUENCE [LARGE SCALE GENOMIC DNA]</scope>
    <source>
        <strain evidence="2">cv. Yugu1</strain>
    </source>
</reference>
<dbReference type="EMBL" id="AGNK02000993">
    <property type="status" value="NOT_ANNOTATED_CDS"/>
    <property type="molecule type" value="Genomic_DNA"/>
</dbReference>
<dbReference type="Gramene" id="KQL23978">
    <property type="protein sequence ID" value="KQL23978"/>
    <property type="gene ID" value="SETIT_033811mg"/>
</dbReference>
<dbReference type="HOGENOM" id="CLU_3351934_0_0_1"/>
<dbReference type="InParanoid" id="K4A4K7"/>